<sequence length="241" mass="26698">METLPPGKKALGSHWVYEIKLNSDGSMERVKARKELGIASDGCPHGDLTEEVYIKVPPGFSHGKAGEVCRLQKSLYRLKQAPRCWFSKLATALKCYIPSGTNHHLTSSTSPLLIDVERYRPVVGRQLCMSFTSPYLSFVVQVLSQFIHAPRQDHWLAALHVVKYLKGSPGQGILLSSSCDLQLTGWCDSNWASCPLTRRLVSGCIVFLGDSLVSWKSKKQLTAARSSAEAECVLWHLSLVN</sequence>
<protein>
    <submittedName>
        <fullName evidence="2">Transmembrane signal receptor</fullName>
    </submittedName>
</protein>
<keyword evidence="3" id="KW-1185">Reference proteome</keyword>
<dbReference type="AlphaFoldDB" id="A0AAV3PLP5"/>
<keyword evidence="2" id="KW-0675">Receptor</keyword>
<dbReference type="PANTHER" id="PTHR11439">
    <property type="entry name" value="GAG-POL-RELATED RETROTRANSPOSON"/>
    <property type="match status" value="1"/>
</dbReference>
<feature type="domain" description="Reverse transcriptase Ty1/copia-type" evidence="1">
    <location>
        <begin position="45"/>
        <end position="94"/>
    </location>
</feature>
<reference evidence="2 3" key="1">
    <citation type="submission" date="2024-01" db="EMBL/GenBank/DDBJ databases">
        <title>The complete chloroplast genome sequence of Lithospermum erythrorhizon: insights into the phylogenetic relationship among Boraginaceae species and the maternal lineages of purple gromwells.</title>
        <authorList>
            <person name="Okada T."/>
            <person name="Watanabe K."/>
        </authorList>
    </citation>
    <scope>NUCLEOTIDE SEQUENCE [LARGE SCALE GENOMIC DNA]</scope>
</reference>
<accession>A0AAV3PLP5</accession>
<dbReference type="Proteomes" id="UP001454036">
    <property type="component" value="Unassembled WGS sequence"/>
</dbReference>
<dbReference type="PANTHER" id="PTHR11439:SF470">
    <property type="entry name" value="CYSTEINE-RICH RLK (RECEPTOR-LIKE PROTEIN KINASE) 8"/>
    <property type="match status" value="1"/>
</dbReference>
<evidence type="ECO:0000259" key="1">
    <source>
        <dbReference type="Pfam" id="PF07727"/>
    </source>
</evidence>
<evidence type="ECO:0000313" key="2">
    <source>
        <dbReference type="EMBL" id="GAA0152529.1"/>
    </source>
</evidence>
<proteinExistence type="predicted"/>
<comment type="caution">
    <text evidence="2">The sequence shown here is derived from an EMBL/GenBank/DDBJ whole genome shotgun (WGS) entry which is preliminary data.</text>
</comment>
<dbReference type="InterPro" id="IPR013103">
    <property type="entry name" value="RVT_2"/>
</dbReference>
<keyword evidence="2" id="KW-0472">Membrane</keyword>
<keyword evidence="2" id="KW-0812">Transmembrane</keyword>
<name>A0AAV3PLP5_LITER</name>
<organism evidence="2 3">
    <name type="scientific">Lithospermum erythrorhizon</name>
    <name type="common">Purple gromwell</name>
    <name type="synonym">Lithospermum officinale var. erythrorhizon</name>
    <dbReference type="NCBI Taxonomy" id="34254"/>
    <lineage>
        <taxon>Eukaryota</taxon>
        <taxon>Viridiplantae</taxon>
        <taxon>Streptophyta</taxon>
        <taxon>Embryophyta</taxon>
        <taxon>Tracheophyta</taxon>
        <taxon>Spermatophyta</taxon>
        <taxon>Magnoliopsida</taxon>
        <taxon>eudicotyledons</taxon>
        <taxon>Gunneridae</taxon>
        <taxon>Pentapetalae</taxon>
        <taxon>asterids</taxon>
        <taxon>lamiids</taxon>
        <taxon>Boraginales</taxon>
        <taxon>Boraginaceae</taxon>
        <taxon>Boraginoideae</taxon>
        <taxon>Lithospermeae</taxon>
        <taxon>Lithospermum</taxon>
    </lineage>
</organism>
<dbReference type="EMBL" id="BAABME010002000">
    <property type="protein sequence ID" value="GAA0152529.1"/>
    <property type="molecule type" value="Genomic_DNA"/>
</dbReference>
<dbReference type="CDD" id="cd09272">
    <property type="entry name" value="RNase_HI_RT_Ty1"/>
    <property type="match status" value="1"/>
</dbReference>
<gene>
    <name evidence="2" type="ORF">LIER_10988</name>
</gene>
<evidence type="ECO:0000313" key="3">
    <source>
        <dbReference type="Proteomes" id="UP001454036"/>
    </source>
</evidence>
<dbReference type="Pfam" id="PF07727">
    <property type="entry name" value="RVT_2"/>
    <property type="match status" value="1"/>
</dbReference>